<keyword evidence="2" id="KW-0963">Cytoplasm</keyword>
<evidence type="ECO:0000256" key="6">
    <source>
        <dbReference type="ARBA" id="ARBA00024199"/>
    </source>
</evidence>
<name>A0A2Z7DAX1_9LAMI</name>
<evidence type="ECO:0000313" key="9">
    <source>
        <dbReference type="Proteomes" id="UP000250235"/>
    </source>
</evidence>
<dbReference type="PANTHER" id="PTHR33347:SF34">
    <property type="entry name" value="PROTEIN SOB FIVE-LIKE 6"/>
    <property type="match status" value="1"/>
</dbReference>
<dbReference type="InterPro" id="IPR044670">
    <property type="entry name" value="SOFL"/>
</dbReference>
<evidence type="ECO:0000256" key="7">
    <source>
        <dbReference type="SAM" id="MobiDB-lite"/>
    </source>
</evidence>
<feature type="region of interest" description="Disordered" evidence="7">
    <location>
        <begin position="39"/>
        <end position="63"/>
    </location>
</feature>
<dbReference type="OrthoDB" id="759087at2759"/>
<keyword evidence="4" id="KW-0932">Cytokinin signaling pathway</keyword>
<comment type="subcellular location">
    <subcellularLocation>
        <location evidence="1">Cytoplasm</location>
    </subcellularLocation>
</comment>
<dbReference type="PANTHER" id="PTHR33347">
    <property type="entry name" value="OSJNBA0091C07.3 PROTEIN"/>
    <property type="match status" value="1"/>
</dbReference>
<evidence type="ECO:0000256" key="3">
    <source>
        <dbReference type="ARBA" id="ARBA00022712"/>
    </source>
</evidence>
<dbReference type="EMBL" id="KQ989519">
    <property type="protein sequence ID" value="KZV54528.1"/>
    <property type="molecule type" value="Genomic_DNA"/>
</dbReference>
<dbReference type="AlphaFoldDB" id="A0A2Z7DAX1"/>
<dbReference type="GO" id="GO:0009736">
    <property type="term" value="P:cytokinin-activated signaling pathway"/>
    <property type="evidence" value="ECO:0007669"/>
    <property type="project" value="UniProtKB-KW"/>
</dbReference>
<comment type="similarity">
    <text evidence="6">Belongs to the SOFL plant protein family.</text>
</comment>
<evidence type="ECO:0000256" key="1">
    <source>
        <dbReference type="ARBA" id="ARBA00004496"/>
    </source>
</evidence>
<dbReference type="GO" id="GO:0009691">
    <property type="term" value="P:cytokinin biosynthetic process"/>
    <property type="evidence" value="ECO:0007669"/>
    <property type="project" value="UniProtKB-KW"/>
</dbReference>
<evidence type="ECO:0000313" key="8">
    <source>
        <dbReference type="EMBL" id="KZV54528.1"/>
    </source>
</evidence>
<evidence type="ECO:0000256" key="2">
    <source>
        <dbReference type="ARBA" id="ARBA00022490"/>
    </source>
</evidence>
<accession>A0A2Z7DAX1</accession>
<reference evidence="8 9" key="1">
    <citation type="journal article" date="2015" name="Proc. Natl. Acad. Sci. U.S.A.">
        <title>The resurrection genome of Boea hygrometrica: A blueprint for survival of dehydration.</title>
        <authorList>
            <person name="Xiao L."/>
            <person name="Yang G."/>
            <person name="Zhang L."/>
            <person name="Yang X."/>
            <person name="Zhao S."/>
            <person name="Ji Z."/>
            <person name="Zhou Q."/>
            <person name="Hu M."/>
            <person name="Wang Y."/>
            <person name="Chen M."/>
            <person name="Xu Y."/>
            <person name="Jin H."/>
            <person name="Xiao X."/>
            <person name="Hu G."/>
            <person name="Bao F."/>
            <person name="Hu Y."/>
            <person name="Wan P."/>
            <person name="Li L."/>
            <person name="Deng X."/>
            <person name="Kuang T."/>
            <person name="Xiang C."/>
            <person name="Zhu J.K."/>
            <person name="Oliver M.J."/>
            <person name="He Y."/>
        </authorList>
    </citation>
    <scope>NUCLEOTIDE SEQUENCE [LARGE SCALE GENOMIC DNA]</scope>
    <source>
        <strain evidence="9">cv. XS01</strain>
    </source>
</reference>
<dbReference type="Proteomes" id="UP000250235">
    <property type="component" value="Unassembled WGS sequence"/>
</dbReference>
<protein>
    <submittedName>
        <fullName evidence="8">Uncharacterized protein</fullName>
    </submittedName>
</protein>
<keyword evidence="5" id="KW-0539">Nucleus</keyword>
<dbReference type="GO" id="GO:0005737">
    <property type="term" value="C:cytoplasm"/>
    <property type="evidence" value="ECO:0007669"/>
    <property type="project" value="UniProtKB-SubCell"/>
</dbReference>
<organism evidence="8 9">
    <name type="scientific">Dorcoceras hygrometricum</name>
    <dbReference type="NCBI Taxonomy" id="472368"/>
    <lineage>
        <taxon>Eukaryota</taxon>
        <taxon>Viridiplantae</taxon>
        <taxon>Streptophyta</taxon>
        <taxon>Embryophyta</taxon>
        <taxon>Tracheophyta</taxon>
        <taxon>Spermatophyta</taxon>
        <taxon>Magnoliopsida</taxon>
        <taxon>eudicotyledons</taxon>
        <taxon>Gunneridae</taxon>
        <taxon>Pentapetalae</taxon>
        <taxon>asterids</taxon>
        <taxon>lamiids</taxon>
        <taxon>Lamiales</taxon>
        <taxon>Gesneriaceae</taxon>
        <taxon>Didymocarpoideae</taxon>
        <taxon>Trichosporeae</taxon>
        <taxon>Loxocarpinae</taxon>
        <taxon>Dorcoceras</taxon>
    </lineage>
</organism>
<keyword evidence="3" id="KW-0203">Cytokinin biosynthesis</keyword>
<feature type="region of interest" description="Disordered" evidence="7">
    <location>
        <begin position="77"/>
        <end position="99"/>
    </location>
</feature>
<evidence type="ECO:0000256" key="5">
    <source>
        <dbReference type="ARBA" id="ARBA00023242"/>
    </source>
</evidence>
<proteinExistence type="inferred from homology"/>
<keyword evidence="9" id="KW-1185">Reference proteome</keyword>
<evidence type="ECO:0000256" key="4">
    <source>
        <dbReference type="ARBA" id="ARBA00022864"/>
    </source>
</evidence>
<sequence length="162" mass="18515">MNAPNYECSSGCESGWTTYLDQTSYSTDKYTKVLSKNVNPDQEDEDLSMVSDASSGPPQFQEYENRAGGMNLQLFHGYESSMPENKRRSKQNKSKAKEQLRVKKQGSVCLDDTATSPLAHFPEASSRRTNYEEAHRVLQIFHKRENEYVIFRQLIFGVSDIL</sequence>
<gene>
    <name evidence="8" type="ORF">F511_01326</name>
</gene>